<reference evidence="2 3" key="1">
    <citation type="submission" date="2014-03" db="EMBL/GenBank/DDBJ databases">
        <title>The genome of Kluyveromyces dobzhanskii.</title>
        <authorList>
            <person name="Nystedt B."/>
            <person name="Astrom S."/>
        </authorList>
    </citation>
    <scope>NUCLEOTIDE SEQUENCE [LARGE SCALE GENOMIC DNA]</scope>
    <source>
        <strain evidence="2 3">CBS 2104</strain>
    </source>
</reference>
<dbReference type="GO" id="GO:0004519">
    <property type="term" value="F:endonuclease activity"/>
    <property type="evidence" value="ECO:0007669"/>
    <property type="project" value="InterPro"/>
</dbReference>
<gene>
    <name evidence="2" type="ORF">KLDO_g4386</name>
</gene>
<dbReference type="EMBL" id="CCBQ010000047">
    <property type="protein sequence ID" value="CDO96170.1"/>
    <property type="molecule type" value="Genomic_DNA"/>
</dbReference>
<keyword evidence="3" id="KW-1185">Reference proteome</keyword>
<name>A0A0A8LD60_9SACH</name>
<accession>A0A0A8LD60</accession>
<feature type="compositionally biased region" description="Acidic residues" evidence="1">
    <location>
        <begin position="156"/>
        <end position="166"/>
    </location>
</feature>
<evidence type="ECO:0000313" key="2">
    <source>
        <dbReference type="EMBL" id="CDO96170.1"/>
    </source>
</evidence>
<evidence type="ECO:0000256" key="1">
    <source>
        <dbReference type="SAM" id="MobiDB-lite"/>
    </source>
</evidence>
<dbReference type="InterPro" id="IPR007174">
    <property type="entry name" value="Las1"/>
</dbReference>
<dbReference type="GO" id="GO:0030687">
    <property type="term" value="C:preribosome, large subunit precursor"/>
    <property type="evidence" value="ECO:0007669"/>
    <property type="project" value="TreeGrafter"/>
</dbReference>
<protein>
    <submittedName>
        <fullName evidence="2">WGS project CCBQ000000000 data, contig 00058</fullName>
    </submittedName>
</protein>
<proteinExistence type="predicted"/>
<dbReference type="GO" id="GO:0000460">
    <property type="term" value="P:maturation of 5.8S rRNA"/>
    <property type="evidence" value="ECO:0007669"/>
    <property type="project" value="TreeGrafter"/>
</dbReference>
<dbReference type="GO" id="GO:0000470">
    <property type="term" value="P:maturation of LSU-rRNA"/>
    <property type="evidence" value="ECO:0007669"/>
    <property type="project" value="TreeGrafter"/>
</dbReference>
<dbReference type="AlphaFoldDB" id="A0A0A8LD60"/>
<dbReference type="PANTHER" id="PTHR15002:SF0">
    <property type="entry name" value="RIBOSOMAL BIOGENESIS PROTEIN LAS1L"/>
    <property type="match status" value="1"/>
</dbReference>
<organism evidence="2 3">
    <name type="scientific">Kluyveromyces dobzhanskii CBS 2104</name>
    <dbReference type="NCBI Taxonomy" id="1427455"/>
    <lineage>
        <taxon>Eukaryota</taxon>
        <taxon>Fungi</taxon>
        <taxon>Dikarya</taxon>
        <taxon>Ascomycota</taxon>
        <taxon>Saccharomycotina</taxon>
        <taxon>Saccharomycetes</taxon>
        <taxon>Saccharomycetales</taxon>
        <taxon>Saccharomycetaceae</taxon>
        <taxon>Kluyveromyces</taxon>
    </lineage>
</organism>
<comment type="caution">
    <text evidence="2">The sequence shown here is derived from an EMBL/GenBank/DDBJ whole genome shotgun (WGS) entry which is preliminary data.</text>
</comment>
<evidence type="ECO:0000313" key="3">
    <source>
        <dbReference type="Proteomes" id="UP000031516"/>
    </source>
</evidence>
<feature type="region of interest" description="Disordered" evidence="1">
    <location>
        <begin position="156"/>
        <end position="184"/>
    </location>
</feature>
<dbReference type="PANTHER" id="PTHR15002">
    <property type="entry name" value="RIBOSOMAL BIOGENESIS PROTEIN LAS1L"/>
    <property type="match status" value="1"/>
</dbReference>
<dbReference type="GO" id="GO:0090730">
    <property type="term" value="C:Las1 complex"/>
    <property type="evidence" value="ECO:0007669"/>
    <property type="project" value="InterPro"/>
</dbReference>
<sequence>MRITPWRSRSELEQLKQWLFVDSTPATKRRAIQRIDAYISRGPYLPHIIEFTVRLIQCQLNDNSEAQDGDDMEYLKWQYCMVLIRFVNGMLDPVQQAQFAIPLHTLAENIGLPSWFVELRHLSTHERELPSLEMLRLCCKEAIQWTWDNYWNNDEYEDEDDEDGSGEDAGADKVGDGGSDISQRKSENLSSLKALFSQYAGLRKLLKENEYLWKRARIARSTFGEQDSSGNEEVIEWISGLKNTWKQIDKTDFVEYMILHCDETLLEICFHSLDTVQVRCLQWLIENYEKRIKNEETKMTVRFTNYKKLLKFVNKCCSMMDGRKILNNGPFADVVNKHHSYLVIHILQTLDYGSGSTGNYNSNNSRRKKKTNEIDVRKVVEELNAKGIKDVELELYNTRKRVPSEEAEPISEESPAFDVLQDLKELKSQFKRNKNNTQPVVNWQEVTDWTPKPFGVL</sequence>
<dbReference type="Proteomes" id="UP000031516">
    <property type="component" value="Unassembled WGS sequence"/>
</dbReference>
<dbReference type="OrthoDB" id="10263222at2759"/>
<dbReference type="Pfam" id="PF04031">
    <property type="entry name" value="Las1"/>
    <property type="match status" value="1"/>
</dbReference>